<feature type="compositionally biased region" description="Acidic residues" evidence="6">
    <location>
        <begin position="1825"/>
        <end position="1840"/>
    </location>
</feature>
<evidence type="ECO:0000259" key="7">
    <source>
        <dbReference type="PROSITE" id="PS51198"/>
    </source>
</evidence>
<feature type="region of interest" description="Disordered" evidence="6">
    <location>
        <begin position="2107"/>
        <end position="2166"/>
    </location>
</feature>
<dbReference type="PANTHER" id="PTHR21529:SF4">
    <property type="entry name" value="TPR AND ANKYRIN REPEAT-CONTAINING PROTEIN 1"/>
    <property type="match status" value="1"/>
</dbReference>
<dbReference type="GO" id="GO:0016787">
    <property type="term" value="F:hydrolase activity"/>
    <property type="evidence" value="ECO:0007669"/>
    <property type="project" value="UniProtKB-UniRule"/>
</dbReference>
<keyword evidence="2 5" id="KW-0378">Hydrolase</keyword>
<dbReference type="OrthoDB" id="3156807at2759"/>
<dbReference type="GO" id="GO:0005524">
    <property type="term" value="F:ATP binding"/>
    <property type="evidence" value="ECO:0007669"/>
    <property type="project" value="UniProtKB-UniRule"/>
</dbReference>
<keyword evidence="1 5" id="KW-0547">Nucleotide-binding</keyword>
<dbReference type="InterPro" id="IPR014017">
    <property type="entry name" value="DNA_helicase_UvrD-like_C"/>
</dbReference>
<evidence type="ECO:0000256" key="2">
    <source>
        <dbReference type="ARBA" id="ARBA00022801"/>
    </source>
</evidence>
<protein>
    <recommendedName>
        <fullName evidence="7">UvrD-like helicase ATP-binding domain-containing protein</fullName>
    </recommendedName>
</protein>
<evidence type="ECO:0000313" key="9">
    <source>
        <dbReference type="Proteomes" id="UP001148786"/>
    </source>
</evidence>
<evidence type="ECO:0000256" key="3">
    <source>
        <dbReference type="ARBA" id="ARBA00022806"/>
    </source>
</evidence>
<evidence type="ECO:0000256" key="1">
    <source>
        <dbReference type="ARBA" id="ARBA00022741"/>
    </source>
</evidence>
<evidence type="ECO:0000256" key="5">
    <source>
        <dbReference type="PROSITE-ProRule" id="PRU00560"/>
    </source>
</evidence>
<reference evidence="8" key="1">
    <citation type="submission" date="2022-07" db="EMBL/GenBank/DDBJ databases">
        <title>Genome Sequence of Agrocybe chaxingu.</title>
        <authorList>
            <person name="Buettner E."/>
        </authorList>
    </citation>
    <scope>NUCLEOTIDE SEQUENCE</scope>
    <source>
        <strain evidence="8">MP-N11</strain>
    </source>
</reference>
<sequence length="2166" mass="246766">MIQTLVDYHPPPTPSVSNPQEIQDDIVLVKIKQTQRQRKGAKARMTTSFDPKLKKAFEIFGLPFPDSKEDASDHFTKIFAGQMEILEFYLQVLKEPTLEAAIRQTFLEVRVSNDEQHCRIDSIAEKETPSEAEDAPNLPAAYPMVQPMKAAEGFGEWRILISTRADRDLREARRKDAKFFKIIIKKIKELSNGHFSDDNQKRLNGPNTEIPIYEAKMTRDSRLIYQIDCIPEYDDSIERQVIKIFGIYTHAQIDRRLWDSIGHQLARNGKEYRQRCLFRNHPTSAGDNVFTPACFPPAEKAEEGSVVPELPRESLEEMHSLLVLEKFVTFSQALLNSIIADLDVAHVFNVSPQEKEIIEYPYSCYVLGRSGTGKTTTMLFKMLGIERAYSLRKDTMAKPRQIFVTQSRVLANKVEEYFSKLLDSLSTADKTKEELAEMIKLKKRRDEEEGLVDIDDDHNWRADLPSKFSRLRDEHFPLFLTFDRLASLLEADIGGGVNEKVAMATSPSMENHSLLGKHARLISYNTFLESYWPHFSQSFTKGLDPALVFSELMGVIQGSEESLGDERHYIDKEIYENMSHRAQYAFASRRGIIYAIFLQYLKQKKLSGEYDAADRTHHIVSAFHTSGIPGQKIDFLYVDEAQDNLLIDALLLRSLVRNPDGLFWAGDTAQTISVGSSFRFNDLKAFMFRLEARREGSLFSNGSFAQEAPHMFHLAINYRSHGGIVQCAHSVIELITEFWPHAIDVLSREKGVVEGSKPVFFSGWDSETVRYEQFLFGESGNPIEFGAQQCMQDVPPSHIFPLTTFAMQGILVRNEAARQELRTQVGEIGLIMTLYESKGLEFDDVLLYKFFEDSTVDFSQWRVVLSLLEKTNETGVSAPKFDDARHAGVCSELKFLYVAITRARKNLWIVDCSVKGEPMREFWTARNEIQNCTPGTDVPRLAVSSSSEEWEKSGRTLFTNKRYLQAMHCFERAGLPREVRVSHTYYLREQARSVKVAGSRQNILERHQVFMAAAEAFKECAVSAVNTKEKRAYLHNAGDCFEHAQEDFKAAEVYKQAGEFTAAAKLYRKCAKFDEAVEVITQNRQAVDSNVAQNIVEIAKLFYFKNNELRQVSKASQLFDTIDDQLEYLEDFDLDVSRAALLENLGRFREAAEVHLDEGRTLDAIRLFLMDENEDSILRGQDCIVRGLWEHASFGVNLSERKEEVARLLALASNSKHTETAPKSTAADELAMFQAIRSGDLPKLRLLGRMFSASSNGTSAILCYDHFFKSFPIMYRMTPAEISDILHDFYLYVCHLHRIANISKPCQDLDMRKLFCIYPSTGDKFLVPCDTFLHKVLMEGRVILISSNERGIVVSEWELERAVTNMLQKRLVARVQRENRECKNARALNPCASFVVNGYCNRVDCPRCHLQSSSLTRDWYNLQVKIHLQQISIVQAFAVVPLRFAHDRTKDFREWIGRLFDTFYPSNYRLGSPAELQIASAPDAQLAFSFLKRWCMDVLDDKTYALGDSNKRLTMLYQISRLSHFMGNRNPSPMARSSLADPFKKDPNYQRKVGNATLYVIPELVVSLVSGKYEDIARGLLFISHVVEKSIPIDANAFFNLIDLSCGSIILLRRKLDLHNITLPRSWLHILLQSITPNTRIPEVLLDWIMVFINSLGQLMVNLHAGQSETAALLVESDNLFVLPGYRNIYLSRLCRAIALVGSNLNNPTLKSEIIRLFRALKPQGRPPHSLYRNYVNPQDWTDITKAFRRSISDSQLDELVQLYDVSKTALYPPARNVRRVMYKTNTDVHRLLDPLNPVIVSNLRADAPAFVPKPRELEASAPAAEEEPEQEVEEPEADNTEVMNGSVPVEVAPVAELQGENKPPSEELIQAAIYIQARYRTILRHKRQAAKTALEVSRASCFEAFLAESRKMEWPPCSHYLLLFLGPLPHVLACLDVVHTWVMETKQRNKKRFKTATHQELDDVNKRLTEQKKMIDEIRDLRRALNPESQLHRKRDVEELKRLVRAVEAFISNIAPSVARDVEEDMARGMKGIVAVRTAPKPKHRPALRIDDEADYHDEDYEVTPHIEDECEKRSISDAVAEESTTVPVRRSEKEYRIVEATPVLDNLTGNGGQEVHQGDGSEESMNMRSRSRPWVSVPVADQGEEETSGSEDGSSEDGLAWASI</sequence>
<feature type="region of interest" description="Disordered" evidence="6">
    <location>
        <begin position="1820"/>
        <end position="1844"/>
    </location>
</feature>
<dbReference type="PROSITE" id="PS51198">
    <property type="entry name" value="UVRD_HELICASE_ATP_BIND"/>
    <property type="match status" value="1"/>
</dbReference>
<feature type="compositionally biased region" description="Acidic residues" evidence="6">
    <location>
        <begin position="2144"/>
        <end position="2157"/>
    </location>
</feature>
<proteinExistence type="predicted"/>
<dbReference type="InterPro" id="IPR014016">
    <property type="entry name" value="UvrD-like_ATP-bd"/>
</dbReference>
<name>A0A9W8MXX5_9AGAR</name>
<feature type="domain" description="UvrD-like helicase ATP-binding" evidence="7">
    <location>
        <begin position="347"/>
        <end position="721"/>
    </location>
</feature>
<dbReference type="SUPFAM" id="SSF52540">
    <property type="entry name" value="P-loop containing nucleoside triphosphate hydrolases"/>
    <property type="match status" value="1"/>
</dbReference>
<accession>A0A9W8MXX5</accession>
<dbReference type="Pfam" id="PF00580">
    <property type="entry name" value="UvrD-helicase"/>
    <property type="match status" value="1"/>
</dbReference>
<gene>
    <name evidence="8" type="ORF">NLJ89_g2078</name>
</gene>
<feature type="binding site" evidence="5">
    <location>
        <begin position="368"/>
        <end position="375"/>
    </location>
    <ligand>
        <name>ATP</name>
        <dbReference type="ChEBI" id="CHEBI:30616"/>
    </ligand>
</feature>
<keyword evidence="4 5" id="KW-0067">ATP-binding</keyword>
<dbReference type="Proteomes" id="UP001148786">
    <property type="component" value="Unassembled WGS sequence"/>
</dbReference>
<keyword evidence="3 5" id="KW-0347">Helicase</keyword>
<dbReference type="InterPro" id="IPR027417">
    <property type="entry name" value="P-loop_NTPase"/>
</dbReference>
<dbReference type="GO" id="GO:0004386">
    <property type="term" value="F:helicase activity"/>
    <property type="evidence" value="ECO:0007669"/>
    <property type="project" value="UniProtKB-UniRule"/>
</dbReference>
<dbReference type="PANTHER" id="PTHR21529">
    <property type="entry name" value="MAMMARY TURMOR VIRUS RECEPTOR HOMOLOG 1, 2 MTVR1, 2"/>
    <property type="match status" value="1"/>
</dbReference>
<keyword evidence="9" id="KW-1185">Reference proteome</keyword>
<organism evidence="8 9">
    <name type="scientific">Agrocybe chaxingu</name>
    <dbReference type="NCBI Taxonomy" id="84603"/>
    <lineage>
        <taxon>Eukaryota</taxon>
        <taxon>Fungi</taxon>
        <taxon>Dikarya</taxon>
        <taxon>Basidiomycota</taxon>
        <taxon>Agaricomycotina</taxon>
        <taxon>Agaricomycetes</taxon>
        <taxon>Agaricomycetidae</taxon>
        <taxon>Agaricales</taxon>
        <taxon>Agaricineae</taxon>
        <taxon>Strophariaceae</taxon>
        <taxon>Agrocybe</taxon>
    </lineage>
</organism>
<evidence type="ECO:0000256" key="4">
    <source>
        <dbReference type="ARBA" id="ARBA00022840"/>
    </source>
</evidence>
<dbReference type="EMBL" id="JANKHO010000121">
    <property type="protein sequence ID" value="KAJ3514932.1"/>
    <property type="molecule type" value="Genomic_DNA"/>
</dbReference>
<dbReference type="Pfam" id="PF13361">
    <property type="entry name" value="UvrD_C"/>
    <property type="match status" value="1"/>
</dbReference>
<dbReference type="InterPro" id="IPR039904">
    <property type="entry name" value="TRANK1"/>
</dbReference>
<evidence type="ECO:0000313" key="8">
    <source>
        <dbReference type="EMBL" id="KAJ3514932.1"/>
    </source>
</evidence>
<comment type="caution">
    <text evidence="8">The sequence shown here is derived from an EMBL/GenBank/DDBJ whole genome shotgun (WGS) entry which is preliminary data.</text>
</comment>
<evidence type="ECO:0000256" key="6">
    <source>
        <dbReference type="SAM" id="MobiDB-lite"/>
    </source>
</evidence>
<dbReference type="Gene3D" id="3.40.50.300">
    <property type="entry name" value="P-loop containing nucleotide triphosphate hydrolases"/>
    <property type="match status" value="2"/>
</dbReference>